<sequence length="999" mass="109353">MVVLKRMSKALEDGTRFARYASHDFLKTVIESTTVTGLDEYVDELANRLQGSNLPSVVPRQITEVYISNDLLHDGANDTLRLDGHTTDLGVFHITADVAAVGVSSDKLLVYFYGVNLLGFHATNQLGAATPDPTSLFHRFDWKPDVSLLSRDGIEKYCREHPVRHGIAPRGLDDETERICRYFLSEMLKELDSTASEKSEQSSRCSWKPCIQNYVKWARTFLKDESQSTAMLQDAYPGLGDNNLGPPLIEEYALGSRQHRDTIDYGRKLVSIVRGDVDPLGPLFHDGLAERLYQSPIFSLTAYRLAAYMDLLAHKKSDLKILEVGATTAVLDVLGQPSPQAPRFSYYDFTDISPSFFADAQDRYAAYSGRMGFKIFDLEQDPEEQGFEPGSYDVVIAAASLRNVKTLLKPGGQLVFWEPTSRRIATTPFFVGVLPGWWLATEKTRSSGPLLTDSEWNEALLRAGFDGLIVSLRDNTKGMKADMSTVIVTRMKTHEGLASRLQAYLTSRSNGPCDIVHADLPSEAGMVYDQCICLIELGNPILAHLDATTFEALRLVTTIATQIIWVTNGCGMDAQNPEASIDVNHSEAPILRIVNQSRMLTPEDKETDLMEEDGQILVPRAVEAPDINRLLDSEIHGLKPGPTYVGNGGAYPEAEALELRFTPGRLQSIQFGPDTSGASHLLRDDEVRVLTKATGINSRDVMVALQQISDDKVGAEFAGVVIEVGAAWRQSLAPACAALYMSFAEAAAIPVAYATAHGMDFFVNLGSVAAFIGPASQSNYAGASSFQDAFARFRRASGEHCVTVDLGAVEGIGYIAERIAAARSVDMMFVDHKVLREDDVHLVLKWACNPRLSTPASPWAAHWMRIPMFRHLYRIEEQQQKRQLNGGSTNPAAHEDSGDAGALLRAAKTQAAAAAIVTHLFAKRLARSLAVPVADIDVGRPAYAFGVDSLVAVELLFWFSSDIRVDVPVVQILGSSTIAQLGTVAAAKSEHLQGRDLPA</sequence>
<dbReference type="PANTHER" id="PTHR45681:SF6">
    <property type="entry name" value="POLYKETIDE SYNTHASE 37"/>
    <property type="match status" value="1"/>
</dbReference>
<dbReference type="InterPro" id="IPR006162">
    <property type="entry name" value="Ppantetheine_attach_site"/>
</dbReference>
<dbReference type="GO" id="GO:0031177">
    <property type="term" value="F:phosphopantetheine binding"/>
    <property type="evidence" value="ECO:0007669"/>
    <property type="project" value="InterPro"/>
</dbReference>
<dbReference type="SUPFAM" id="SSF53335">
    <property type="entry name" value="S-adenosyl-L-methionine-dependent methyltransferases"/>
    <property type="match status" value="1"/>
</dbReference>
<dbReference type="Gene3D" id="3.40.50.720">
    <property type="entry name" value="NAD(P)-binding Rossmann-like Domain"/>
    <property type="match status" value="1"/>
</dbReference>
<evidence type="ECO:0000256" key="2">
    <source>
        <dbReference type="ARBA" id="ARBA00022553"/>
    </source>
</evidence>
<accession>A0A423WBW8</accession>
<dbReference type="PANTHER" id="PTHR45681">
    <property type="entry name" value="POLYKETIDE SYNTHASE 44-RELATED"/>
    <property type="match status" value="1"/>
</dbReference>
<dbReference type="InterPro" id="IPR036291">
    <property type="entry name" value="NAD(P)-bd_dom_sf"/>
</dbReference>
<dbReference type="SMART" id="SM00829">
    <property type="entry name" value="PKS_ER"/>
    <property type="match status" value="1"/>
</dbReference>
<dbReference type="InterPro" id="IPR036736">
    <property type="entry name" value="ACP-like_sf"/>
</dbReference>
<dbReference type="OrthoDB" id="329835at2759"/>
<dbReference type="GO" id="GO:0016740">
    <property type="term" value="F:transferase activity"/>
    <property type="evidence" value="ECO:0007669"/>
    <property type="project" value="UniProtKB-KW"/>
</dbReference>
<dbReference type="InterPro" id="IPR020843">
    <property type="entry name" value="ER"/>
</dbReference>
<dbReference type="PROSITE" id="PS50075">
    <property type="entry name" value="CARRIER"/>
    <property type="match status" value="1"/>
</dbReference>
<dbReference type="AlphaFoldDB" id="A0A423WBW8"/>
<dbReference type="InterPro" id="IPR050444">
    <property type="entry name" value="Polyketide_Synthase"/>
</dbReference>
<evidence type="ECO:0000313" key="8">
    <source>
        <dbReference type="Proteomes" id="UP000285146"/>
    </source>
</evidence>
<keyword evidence="4" id="KW-0560">Oxidoreductase</keyword>
<dbReference type="InParanoid" id="A0A423WBW8"/>
<dbReference type="SUPFAM" id="SSF47336">
    <property type="entry name" value="ACP-like"/>
    <property type="match status" value="1"/>
</dbReference>
<evidence type="ECO:0000259" key="6">
    <source>
        <dbReference type="PROSITE" id="PS50075"/>
    </source>
</evidence>
<dbReference type="InterPro" id="IPR011032">
    <property type="entry name" value="GroES-like_sf"/>
</dbReference>
<dbReference type="SUPFAM" id="SSF50129">
    <property type="entry name" value="GroES-like"/>
    <property type="match status" value="1"/>
</dbReference>
<comment type="caution">
    <text evidence="7">The sequence shown here is derived from an EMBL/GenBank/DDBJ whole genome shotgun (WGS) entry which is preliminary data.</text>
</comment>
<keyword evidence="5" id="KW-0511">Multifunctional enzyme</keyword>
<protein>
    <recommendedName>
        <fullName evidence="6">Carrier domain-containing protein</fullName>
    </recommendedName>
</protein>
<dbReference type="PROSITE" id="PS00012">
    <property type="entry name" value="PHOSPHOPANTETHEINE"/>
    <property type="match status" value="1"/>
</dbReference>
<organism evidence="7 8">
    <name type="scientific">Cytospora leucostoma</name>
    <dbReference type="NCBI Taxonomy" id="1230097"/>
    <lineage>
        <taxon>Eukaryota</taxon>
        <taxon>Fungi</taxon>
        <taxon>Dikarya</taxon>
        <taxon>Ascomycota</taxon>
        <taxon>Pezizomycotina</taxon>
        <taxon>Sordariomycetes</taxon>
        <taxon>Sordariomycetidae</taxon>
        <taxon>Diaporthales</taxon>
        <taxon>Cytosporaceae</taxon>
        <taxon>Cytospora</taxon>
    </lineage>
</organism>
<dbReference type="SMART" id="SM00823">
    <property type="entry name" value="PKS_PP"/>
    <property type="match status" value="1"/>
</dbReference>
<dbReference type="SUPFAM" id="SSF51735">
    <property type="entry name" value="NAD(P)-binding Rossmann-fold domains"/>
    <property type="match status" value="1"/>
</dbReference>
<proteinExistence type="predicted"/>
<dbReference type="InterPro" id="IPR009081">
    <property type="entry name" value="PP-bd_ACP"/>
</dbReference>
<dbReference type="SMART" id="SM00822">
    <property type="entry name" value="PKS_KR"/>
    <property type="match status" value="1"/>
</dbReference>
<dbReference type="GO" id="GO:0016491">
    <property type="term" value="F:oxidoreductase activity"/>
    <property type="evidence" value="ECO:0007669"/>
    <property type="project" value="UniProtKB-KW"/>
</dbReference>
<evidence type="ECO:0000256" key="5">
    <source>
        <dbReference type="ARBA" id="ARBA00023268"/>
    </source>
</evidence>
<evidence type="ECO:0000256" key="4">
    <source>
        <dbReference type="ARBA" id="ARBA00023002"/>
    </source>
</evidence>
<dbReference type="InterPro" id="IPR057326">
    <property type="entry name" value="KR_dom"/>
</dbReference>
<dbReference type="Pfam" id="PF00550">
    <property type="entry name" value="PP-binding"/>
    <property type="match status" value="1"/>
</dbReference>
<feature type="domain" description="Carrier" evidence="6">
    <location>
        <begin position="912"/>
        <end position="989"/>
    </location>
</feature>
<dbReference type="Pfam" id="PF08659">
    <property type="entry name" value="KR"/>
    <property type="match status" value="1"/>
</dbReference>
<keyword evidence="8" id="KW-1185">Reference proteome</keyword>
<keyword evidence="1" id="KW-0596">Phosphopantetheine</keyword>
<dbReference type="InterPro" id="IPR013968">
    <property type="entry name" value="PKS_KR"/>
</dbReference>
<dbReference type="InterPro" id="IPR029063">
    <property type="entry name" value="SAM-dependent_MTases_sf"/>
</dbReference>
<keyword evidence="2" id="KW-0597">Phosphoprotein</keyword>
<name>A0A423WBW8_9PEZI</name>
<evidence type="ECO:0000256" key="3">
    <source>
        <dbReference type="ARBA" id="ARBA00022679"/>
    </source>
</evidence>
<gene>
    <name evidence="7" type="ORF">VPNG_08299</name>
</gene>
<evidence type="ECO:0000313" key="7">
    <source>
        <dbReference type="EMBL" id="ROW00856.1"/>
    </source>
</evidence>
<dbReference type="Gene3D" id="3.40.50.150">
    <property type="entry name" value="Vaccinia Virus protein VP39"/>
    <property type="match status" value="1"/>
</dbReference>
<keyword evidence="3" id="KW-0808">Transferase</keyword>
<dbReference type="EMBL" id="LKEB01000055">
    <property type="protein sequence ID" value="ROW00856.1"/>
    <property type="molecule type" value="Genomic_DNA"/>
</dbReference>
<reference evidence="7 8" key="1">
    <citation type="submission" date="2015-09" db="EMBL/GenBank/DDBJ databases">
        <title>Host preference determinants of Valsa canker pathogens revealed by comparative genomics.</title>
        <authorList>
            <person name="Yin Z."/>
            <person name="Huang L."/>
        </authorList>
    </citation>
    <scope>NUCLEOTIDE SEQUENCE [LARGE SCALE GENOMIC DNA]</scope>
    <source>
        <strain evidence="7 8">SXYLt</strain>
    </source>
</reference>
<dbReference type="Gene3D" id="1.10.1200.10">
    <property type="entry name" value="ACP-like"/>
    <property type="match status" value="1"/>
</dbReference>
<evidence type="ECO:0000256" key="1">
    <source>
        <dbReference type="ARBA" id="ARBA00022450"/>
    </source>
</evidence>
<dbReference type="CDD" id="cd02440">
    <property type="entry name" value="AdoMet_MTases"/>
    <property type="match status" value="1"/>
</dbReference>
<dbReference type="Gene3D" id="3.90.180.10">
    <property type="entry name" value="Medium-chain alcohol dehydrogenases, catalytic domain"/>
    <property type="match status" value="1"/>
</dbReference>
<dbReference type="InterPro" id="IPR020806">
    <property type="entry name" value="PKS_PP-bd"/>
</dbReference>
<dbReference type="Proteomes" id="UP000285146">
    <property type="component" value="Unassembled WGS sequence"/>
</dbReference>